<proteinExistence type="predicted"/>
<dbReference type="EMBL" id="JBHSCL010000013">
    <property type="protein sequence ID" value="MFC4222101.1"/>
    <property type="molecule type" value="Genomic_DNA"/>
</dbReference>
<reference evidence="2" key="1">
    <citation type="journal article" date="2019" name="Int. J. Syst. Evol. Microbiol.">
        <title>The Global Catalogue of Microorganisms (GCM) 10K type strain sequencing project: providing services to taxonomists for standard genome sequencing and annotation.</title>
        <authorList>
            <consortium name="The Broad Institute Genomics Platform"/>
            <consortium name="The Broad Institute Genome Sequencing Center for Infectious Disease"/>
            <person name="Wu L."/>
            <person name="Ma J."/>
        </authorList>
    </citation>
    <scope>NUCLEOTIDE SEQUENCE [LARGE SCALE GENOMIC DNA]</scope>
    <source>
        <strain evidence="2">CGMCC 1.15774</strain>
    </source>
</reference>
<protein>
    <submittedName>
        <fullName evidence="1">Uncharacterized protein</fullName>
    </submittedName>
</protein>
<name>A0ABV8PS06_9FLAO</name>
<accession>A0ABV8PS06</accession>
<dbReference type="RefSeq" id="WP_366590617.1">
    <property type="nucleotide sequence ID" value="NZ_JBHSCL010000013.1"/>
</dbReference>
<keyword evidence="2" id="KW-1185">Reference proteome</keyword>
<evidence type="ECO:0000313" key="1">
    <source>
        <dbReference type="EMBL" id="MFC4222101.1"/>
    </source>
</evidence>
<comment type="caution">
    <text evidence="1">The sequence shown here is derived from an EMBL/GenBank/DDBJ whole genome shotgun (WGS) entry which is preliminary data.</text>
</comment>
<sequence length="85" mass="9969">MEKVLDKKIKIIWDFRGPGAAKIAEHYQKHLEEFVTIEELKFDITGFEHFSPTHSSAFLVVAEFELKEVRELLKPHRGEIYLGEQ</sequence>
<dbReference type="Proteomes" id="UP001595841">
    <property type="component" value="Unassembled WGS sequence"/>
</dbReference>
<organism evidence="1 2">
    <name type="scientific">Flagellimonas marina</name>
    <dbReference type="NCBI Taxonomy" id="1775168"/>
    <lineage>
        <taxon>Bacteria</taxon>
        <taxon>Pseudomonadati</taxon>
        <taxon>Bacteroidota</taxon>
        <taxon>Flavobacteriia</taxon>
        <taxon>Flavobacteriales</taxon>
        <taxon>Flavobacteriaceae</taxon>
        <taxon>Flagellimonas</taxon>
    </lineage>
</organism>
<evidence type="ECO:0000313" key="2">
    <source>
        <dbReference type="Proteomes" id="UP001595841"/>
    </source>
</evidence>
<gene>
    <name evidence="1" type="ORF">ACFOWS_18255</name>
</gene>